<comment type="subcellular location">
    <subcellularLocation>
        <location evidence="1">Cell membrane</location>
        <topology evidence="1">Multi-pass membrane protein</topology>
    </subcellularLocation>
</comment>
<keyword evidence="8 14" id="KW-1133">Transmembrane helix</keyword>
<keyword evidence="15" id="KW-0808">Transferase</keyword>
<comment type="similarity">
    <text evidence="2">Belongs to the UppP family.</text>
</comment>
<evidence type="ECO:0000256" key="11">
    <source>
        <dbReference type="ARBA" id="ARBA00032707"/>
    </source>
</evidence>
<dbReference type="GO" id="GO:0005886">
    <property type="term" value="C:plasma membrane"/>
    <property type="evidence" value="ECO:0007669"/>
    <property type="project" value="UniProtKB-SubCell"/>
</dbReference>
<dbReference type="GO" id="GO:0016301">
    <property type="term" value="F:kinase activity"/>
    <property type="evidence" value="ECO:0007669"/>
    <property type="project" value="UniProtKB-KW"/>
</dbReference>
<evidence type="ECO:0000256" key="8">
    <source>
        <dbReference type="ARBA" id="ARBA00022989"/>
    </source>
</evidence>
<evidence type="ECO:0000256" key="7">
    <source>
        <dbReference type="ARBA" id="ARBA00022801"/>
    </source>
</evidence>
<evidence type="ECO:0000256" key="5">
    <source>
        <dbReference type="ARBA" id="ARBA00022475"/>
    </source>
</evidence>
<dbReference type="EC" id="3.6.1.27" evidence="3"/>
<comment type="catalytic activity">
    <reaction evidence="13">
        <text>di-trans,octa-cis-undecaprenyl diphosphate + H2O = di-trans,octa-cis-undecaprenyl phosphate + phosphate + H(+)</text>
        <dbReference type="Rhea" id="RHEA:28094"/>
        <dbReference type="ChEBI" id="CHEBI:15377"/>
        <dbReference type="ChEBI" id="CHEBI:15378"/>
        <dbReference type="ChEBI" id="CHEBI:43474"/>
        <dbReference type="ChEBI" id="CHEBI:58405"/>
        <dbReference type="ChEBI" id="CHEBI:60392"/>
        <dbReference type="EC" id="3.6.1.27"/>
    </reaction>
</comment>
<reference evidence="15" key="1">
    <citation type="journal article" date="2016" name="ISME J.">
        <title>Functional metagenomic screen reveals new and diverse microbial rhodopsins.</title>
        <authorList>
            <person name="Pushkarev A."/>
            <person name="Beja O."/>
        </authorList>
    </citation>
    <scope>NUCLEOTIDE SEQUENCE</scope>
</reference>
<dbReference type="GO" id="GO:0046677">
    <property type="term" value="P:response to antibiotic"/>
    <property type="evidence" value="ECO:0007669"/>
    <property type="project" value="UniProtKB-KW"/>
</dbReference>
<evidence type="ECO:0000256" key="12">
    <source>
        <dbReference type="ARBA" id="ARBA00032932"/>
    </source>
</evidence>
<keyword evidence="7" id="KW-0378">Hydrolase</keyword>
<proteinExistence type="inferred from homology"/>
<dbReference type="PANTHER" id="PTHR30622">
    <property type="entry name" value="UNDECAPRENYL-DIPHOSPHATASE"/>
    <property type="match status" value="1"/>
</dbReference>
<evidence type="ECO:0000256" key="6">
    <source>
        <dbReference type="ARBA" id="ARBA00022692"/>
    </source>
</evidence>
<dbReference type="Pfam" id="PF02673">
    <property type="entry name" value="BacA"/>
    <property type="match status" value="1"/>
</dbReference>
<keyword evidence="5" id="KW-1003">Cell membrane</keyword>
<organism evidence="15">
    <name type="scientific">uncultured bacterium EIL68H05</name>
    <dbReference type="NCBI Taxonomy" id="1768205"/>
    <lineage>
        <taxon>Bacteria</taxon>
        <taxon>environmental samples</taxon>
    </lineage>
</organism>
<evidence type="ECO:0000313" key="15">
    <source>
        <dbReference type="EMBL" id="ALS55930.1"/>
    </source>
</evidence>
<dbReference type="AlphaFoldDB" id="A0A0U2X2P3"/>
<evidence type="ECO:0000256" key="2">
    <source>
        <dbReference type="ARBA" id="ARBA00010621"/>
    </source>
</evidence>
<dbReference type="PANTHER" id="PTHR30622:SF4">
    <property type="entry name" value="UNDECAPRENYL-DIPHOSPHATASE"/>
    <property type="match status" value="1"/>
</dbReference>
<evidence type="ECO:0000256" key="13">
    <source>
        <dbReference type="ARBA" id="ARBA00047594"/>
    </source>
</evidence>
<dbReference type="InterPro" id="IPR003824">
    <property type="entry name" value="UppP"/>
</dbReference>
<evidence type="ECO:0000256" key="9">
    <source>
        <dbReference type="ARBA" id="ARBA00023136"/>
    </source>
</evidence>
<feature type="transmembrane region" description="Helical" evidence="14">
    <location>
        <begin position="152"/>
        <end position="172"/>
    </location>
</feature>
<evidence type="ECO:0000256" key="10">
    <source>
        <dbReference type="ARBA" id="ARBA00023251"/>
    </source>
</evidence>
<dbReference type="GO" id="GO:0050380">
    <property type="term" value="F:undecaprenyl-diphosphatase activity"/>
    <property type="evidence" value="ECO:0007669"/>
    <property type="project" value="UniProtKB-EC"/>
</dbReference>
<feature type="transmembrane region" description="Helical" evidence="14">
    <location>
        <begin position="184"/>
        <end position="205"/>
    </location>
</feature>
<evidence type="ECO:0000256" key="4">
    <source>
        <dbReference type="ARBA" id="ARBA00021581"/>
    </source>
</evidence>
<keyword evidence="15" id="KW-0418">Kinase</keyword>
<name>A0A0U2X2P3_9BACT</name>
<keyword evidence="10" id="KW-0046">Antibiotic resistance</keyword>
<feature type="transmembrane region" description="Helical" evidence="14">
    <location>
        <begin position="53"/>
        <end position="74"/>
    </location>
</feature>
<keyword evidence="6 14" id="KW-0812">Transmembrane</keyword>
<evidence type="ECO:0000256" key="14">
    <source>
        <dbReference type="SAM" id="Phobius"/>
    </source>
</evidence>
<keyword evidence="9 14" id="KW-0472">Membrane</keyword>
<dbReference type="EMBL" id="KT201082">
    <property type="protein sequence ID" value="ALS55930.1"/>
    <property type="molecule type" value="Genomic_DNA"/>
</dbReference>
<protein>
    <recommendedName>
        <fullName evidence="4">Undecaprenyl-diphosphatase</fullName>
        <ecNumber evidence="3">3.6.1.27</ecNumber>
    </recommendedName>
    <alternativeName>
        <fullName evidence="12">Bacitracin resistance protein</fullName>
    </alternativeName>
    <alternativeName>
        <fullName evidence="11">Undecaprenyl pyrophosphate phosphatase</fullName>
    </alternativeName>
</protein>
<evidence type="ECO:0000256" key="1">
    <source>
        <dbReference type="ARBA" id="ARBA00004651"/>
    </source>
</evidence>
<accession>A0A0U2X2P3</accession>
<feature type="transmembrane region" description="Helical" evidence="14">
    <location>
        <begin position="119"/>
        <end position="146"/>
    </location>
</feature>
<evidence type="ECO:0000256" key="3">
    <source>
        <dbReference type="ARBA" id="ARBA00012374"/>
    </source>
</evidence>
<feature type="transmembrane region" description="Helical" evidence="14">
    <location>
        <begin position="15"/>
        <end position="33"/>
    </location>
</feature>
<feature type="transmembrane region" description="Helical" evidence="14">
    <location>
        <begin position="80"/>
        <end position="98"/>
    </location>
</feature>
<sequence>MILISKLFGWQDQGILFDIYVHGGSLFAIIYAFKKEVSVLIQRAFSPYKQNLFLCLIVATLPVALVGFLGGDFIEQNFRSLEFLILTTFLFAIFLYIADKYGRKTNSIESIDLKDSFIVGMFQIFALMPGVSRSAITMIGALILSYSREDAARFSFLLSIPTLSAVFLGSSLEAIQSEETIDWSILILGGLISFAVSLFCINLFLSFIQKIGFTPFVLYRIILSITLVGILWI</sequence>
<feature type="transmembrane region" description="Helical" evidence="14">
    <location>
        <begin position="211"/>
        <end position="232"/>
    </location>
</feature>